<evidence type="ECO:0000256" key="1">
    <source>
        <dbReference type="SAM" id="MobiDB-lite"/>
    </source>
</evidence>
<feature type="region of interest" description="Disordered" evidence="1">
    <location>
        <begin position="200"/>
        <end position="438"/>
    </location>
</feature>
<feature type="compositionally biased region" description="Low complexity" evidence="1">
    <location>
        <begin position="308"/>
        <end position="320"/>
    </location>
</feature>
<dbReference type="Proteomes" id="UP000041254">
    <property type="component" value="Unassembled WGS sequence"/>
</dbReference>
<evidence type="ECO:0000313" key="2">
    <source>
        <dbReference type="EMBL" id="CEM36145.1"/>
    </source>
</evidence>
<evidence type="ECO:0000313" key="3">
    <source>
        <dbReference type="Proteomes" id="UP000041254"/>
    </source>
</evidence>
<proteinExistence type="predicted"/>
<dbReference type="EMBL" id="CDMY01000878">
    <property type="protein sequence ID" value="CEM36145.1"/>
    <property type="molecule type" value="Genomic_DNA"/>
</dbReference>
<feature type="compositionally biased region" description="Basic and acidic residues" evidence="1">
    <location>
        <begin position="326"/>
        <end position="340"/>
    </location>
</feature>
<reference evidence="2 3" key="1">
    <citation type="submission" date="2014-11" db="EMBL/GenBank/DDBJ databases">
        <authorList>
            <person name="Zhu J."/>
            <person name="Qi W."/>
            <person name="Song R."/>
        </authorList>
    </citation>
    <scope>NUCLEOTIDE SEQUENCE [LARGE SCALE GENOMIC DNA]</scope>
</reference>
<dbReference type="VEuPathDB" id="CryptoDB:Vbra_19095"/>
<name>A0A0G4GYX9_VITBC</name>
<protein>
    <submittedName>
        <fullName evidence="2">Uncharacterized protein</fullName>
    </submittedName>
</protein>
<dbReference type="AlphaFoldDB" id="A0A0G4GYX9"/>
<sequence>MGQGTSSPRPVVVQVSQPLLVTTGERAFVVVDDGEKTVKIRAFPTRSVLFHLKENSILTVSVWTAPSEEAAAAFDECTLFSEVRIPMRELSDSFHAGLINLWLGLPEKSEDGSTSFERSLAAANDIYAAKICLSLMDADIQQGSKRAGCTLISCCSREGNESLYTKSLERANRQQQRMLEVFHKQIALLLERDKALKNLTRGLSTMGRSPRSPRRSTGMGCKSEDHKTLDSAAEGDRDSSTSQAIEEARKARQQDHSTILQSKKAVPSTGGLSQEPFKPRQCPGETGAAVSSQGSSPAHQYRPVIGETSSGTAASSQGAQPSVPRLRLDEMSTKDIHPDAAESTGASRRWDADTQAAAGLGMSRCQPIIDPAGPGGPHGPGDTSIAAAAEAASSTHAATQRVSSRSSSQLQRSPLANRRRREESRQHSAMTESEDPHE</sequence>
<feature type="compositionally biased region" description="Basic and acidic residues" evidence="1">
    <location>
        <begin position="222"/>
        <end position="239"/>
    </location>
</feature>
<feature type="compositionally biased region" description="Polar residues" evidence="1">
    <location>
        <begin position="289"/>
        <end position="298"/>
    </location>
</feature>
<feature type="compositionally biased region" description="Basic and acidic residues" evidence="1">
    <location>
        <begin position="246"/>
        <end position="255"/>
    </location>
</feature>
<feature type="compositionally biased region" description="Low complexity" evidence="1">
    <location>
        <begin position="204"/>
        <end position="219"/>
    </location>
</feature>
<keyword evidence="3" id="KW-1185">Reference proteome</keyword>
<gene>
    <name evidence="2" type="ORF">Vbra_19095</name>
</gene>
<feature type="compositionally biased region" description="Low complexity" evidence="1">
    <location>
        <begin position="380"/>
        <end position="413"/>
    </location>
</feature>
<accession>A0A0G4GYX9</accession>
<organism evidence="2 3">
    <name type="scientific">Vitrella brassicaformis (strain CCMP3155)</name>
    <dbReference type="NCBI Taxonomy" id="1169540"/>
    <lineage>
        <taxon>Eukaryota</taxon>
        <taxon>Sar</taxon>
        <taxon>Alveolata</taxon>
        <taxon>Colpodellida</taxon>
        <taxon>Vitrellaceae</taxon>
        <taxon>Vitrella</taxon>
    </lineage>
</organism>
<dbReference type="InParanoid" id="A0A0G4GYX9"/>